<comment type="caution">
    <text evidence="1">The sequence shown here is derived from an EMBL/GenBank/DDBJ whole genome shotgun (WGS) entry which is preliminary data.</text>
</comment>
<keyword evidence="2" id="KW-1185">Reference proteome</keyword>
<organism evidence="1 2">
    <name type="scientific">Rhizobium viscosum</name>
    <name type="common">Arthrobacter viscosus</name>
    <dbReference type="NCBI Taxonomy" id="1673"/>
    <lineage>
        <taxon>Bacteria</taxon>
        <taxon>Pseudomonadati</taxon>
        <taxon>Pseudomonadota</taxon>
        <taxon>Alphaproteobacteria</taxon>
        <taxon>Hyphomicrobiales</taxon>
        <taxon>Rhizobiaceae</taxon>
        <taxon>Rhizobium/Agrobacterium group</taxon>
        <taxon>Rhizobium</taxon>
    </lineage>
</organism>
<sequence length="143" mass="15877">MDHRNFLKLHGNVLCLVAGLAGCSISDVDRVSAQSRIISSCANSARMALNGWNLNQLPAPYVRQTLQSMQRSIESAASEIEGLREFDTTERELLTSSVTDIVNLLTQAQKQIVQRDHDTVQTAMHLKDAIERLKLTSGVRRTT</sequence>
<evidence type="ECO:0000313" key="1">
    <source>
        <dbReference type="EMBL" id="MBE1508301.1"/>
    </source>
</evidence>
<name>A0ABR9IYK1_RHIVS</name>
<reference evidence="1 2" key="1">
    <citation type="submission" date="2020-10" db="EMBL/GenBank/DDBJ databases">
        <title>Sequencing the genomes of 1000 actinobacteria strains.</title>
        <authorList>
            <person name="Klenk H.-P."/>
        </authorList>
    </citation>
    <scope>NUCLEOTIDE SEQUENCE [LARGE SCALE GENOMIC DNA]</scope>
    <source>
        <strain evidence="1 2">DSM 7307</strain>
    </source>
</reference>
<protein>
    <submittedName>
        <fullName evidence="1">Uncharacterized protein</fullName>
    </submittedName>
</protein>
<dbReference type="PROSITE" id="PS51257">
    <property type="entry name" value="PROKAR_LIPOPROTEIN"/>
    <property type="match status" value="1"/>
</dbReference>
<dbReference type="RefSeq" id="WP_192731923.1">
    <property type="nucleotide sequence ID" value="NZ_BAAAVL010000002.1"/>
</dbReference>
<evidence type="ECO:0000313" key="2">
    <source>
        <dbReference type="Proteomes" id="UP000620262"/>
    </source>
</evidence>
<gene>
    <name evidence="1" type="ORF">H4W29_005546</name>
</gene>
<dbReference type="EMBL" id="JADBEC010000002">
    <property type="protein sequence ID" value="MBE1508301.1"/>
    <property type="molecule type" value="Genomic_DNA"/>
</dbReference>
<accession>A0ABR9IYK1</accession>
<dbReference type="Proteomes" id="UP000620262">
    <property type="component" value="Unassembled WGS sequence"/>
</dbReference>
<proteinExistence type="predicted"/>